<evidence type="ECO:0000313" key="10">
    <source>
        <dbReference type="Proteomes" id="UP000265020"/>
    </source>
</evidence>
<evidence type="ECO:0000313" key="9">
    <source>
        <dbReference type="Ensembl" id="ENSCVAP00000004291.1"/>
    </source>
</evidence>
<dbReference type="PANTHER" id="PTHR24252:SF17">
    <property type="entry name" value="SUPPRESSOR OF TUMORIGENICITY 14 PROTEIN HOMOLOG-RELATED"/>
    <property type="match status" value="1"/>
</dbReference>
<reference evidence="9" key="2">
    <citation type="submission" date="2025-09" db="UniProtKB">
        <authorList>
            <consortium name="Ensembl"/>
        </authorList>
    </citation>
    <scope>IDENTIFICATION</scope>
</reference>
<feature type="region of interest" description="Disordered" evidence="6">
    <location>
        <begin position="169"/>
        <end position="190"/>
    </location>
</feature>
<reference evidence="9" key="1">
    <citation type="submission" date="2025-08" db="UniProtKB">
        <authorList>
            <consortium name="Ensembl"/>
        </authorList>
    </citation>
    <scope>IDENTIFICATION</scope>
</reference>
<dbReference type="FunFam" id="2.40.10.10:FF:000002">
    <property type="entry name" value="Transmembrane protease serine"/>
    <property type="match status" value="1"/>
</dbReference>
<dbReference type="SUPFAM" id="SSF50494">
    <property type="entry name" value="Trypsin-like serine proteases"/>
    <property type="match status" value="1"/>
</dbReference>
<dbReference type="PROSITE" id="PS00135">
    <property type="entry name" value="TRYPSIN_SER"/>
    <property type="match status" value="1"/>
</dbReference>
<proteinExistence type="inferred from homology"/>
<dbReference type="GO" id="GO:0006508">
    <property type="term" value="P:proteolysis"/>
    <property type="evidence" value="ECO:0007669"/>
    <property type="project" value="InterPro"/>
</dbReference>
<evidence type="ECO:0000256" key="7">
    <source>
        <dbReference type="SAM" id="Phobius"/>
    </source>
</evidence>
<dbReference type="PANTHER" id="PTHR24252">
    <property type="entry name" value="ACROSIN-RELATED"/>
    <property type="match status" value="1"/>
</dbReference>
<dbReference type="STRING" id="28743.ENSCVAP00000004291"/>
<dbReference type="Proteomes" id="UP000265020">
    <property type="component" value="Unassembled WGS sequence"/>
</dbReference>
<dbReference type="InterPro" id="IPR033116">
    <property type="entry name" value="TRYPSIN_SER"/>
</dbReference>
<keyword evidence="7" id="KW-0812">Transmembrane</keyword>
<keyword evidence="2" id="KW-0378">Hydrolase</keyword>
<dbReference type="SMART" id="SM00020">
    <property type="entry name" value="Tryp_SPc"/>
    <property type="match status" value="1"/>
</dbReference>
<evidence type="ECO:0000256" key="5">
    <source>
        <dbReference type="ARBA" id="ARBA00024195"/>
    </source>
</evidence>
<keyword evidence="3" id="KW-0720">Serine protease</keyword>
<organism evidence="9 10">
    <name type="scientific">Cyprinodon variegatus</name>
    <name type="common">Sheepshead minnow</name>
    <dbReference type="NCBI Taxonomy" id="28743"/>
    <lineage>
        <taxon>Eukaryota</taxon>
        <taxon>Metazoa</taxon>
        <taxon>Chordata</taxon>
        <taxon>Craniata</taxon>
        <taxon>Vertebrata</taxon>
        <taxon>Euteleostomi</taxon>
        <taxon>Actinopterygii</taxon>
        <taxon>Neopterygii</taxon>
        <taxon>Teleostei</taxon>
        <taxon>Neoteleostei</taxon>
        <taxon>Acanthomorphata</taxon>
        <taxon>Ovalentaria</taxon>
        <taxon>Atherinomorphae</taxon>
        <taxon>Cyprinodontiformes</taxon>
        <taxon>Cyprinodontidae</taxon>
        <taxon>Cyprinodon</taxon>
    </lineage>
</organism>
<keyword evidence="10" id="KW-1185">Reference proteome</keyword>
<evidence type="ECO:0000256" key="3">
    <source>
        <dbReference type="ARBA" id="ARBA00022825"/>
    </source>
</evidence>
<evidence type="ECO:0000259" key="8">
    <source>
        <dbReference type="PROSITE" id="PS50240"/>
    </source>
</evidence>
<dbReference type="AlphaFoldDB" id="A0A3Q2CGS0"/>
<dbReference type="PROSITE" id="PS50240">
    <property type="entry name" value="TRYPSIN_DOM"/>
    <property type="match status" value="1"/>
</dbReference>
<comment type="similarity">
    <text evidence="5">Belongs to the peptidase S1 family. CLIP subfamily.</text>
</comment>
<dbReference type="OMA" id="NISWIRM"/>
<dbReference type="GeneTree" id="ENSGT00940000155418"/>
<dbReference type="InterPro" id="IPR043504">
    <property type="entry name" value="Peptidase_S1_PA_chymotrypsin"/>
</dbReference>
<dbReference type="Gene3D" id="2.40.10.10">
    <property type="entry name" value="Trypsin-like serine proteases"/>
    <property type="match status" value="2"/>
</dbReference>
<feature type="compositionally biased region" description="Basic residues" evidence="6">
    <location>
        <begin position="178"/>
        <end position="190"/>
    </location>
</feature>
<evidence type="ECO:0000256" key="6">
    <source>
        <dbReference type="SAM" id="MobiDB-lite"/>
    </source>
</evidence>
<keyword evidence="1" id="KW-0645">Protease</keyword>
<name>A0A3Q2CGS0_CYPVA</name>
<dbReference type="Pfam" id="PF00089">
    <property type="entry name" value="Trypsin"/>
    <property type="match status" value="2"/>
</dbReference>
<feature type="domain" description="Peptidase S1" evidence="8">
    <location>
        <begin position="1"/>
        <end position="164"/>
    </location>
</feature>
<protein>
    <recommendedName>
        <fullName evidence="8">Peptidase S1 domain-containing protein</fullName>
    </recommendedName>
</protein>
<keyword evidence="4" id="KW-1015">Disulfide bond</keyword>
<dbReference type="InterPro" id="IPR009003">
    <property type="entry name" value="Peptidase_S1_PA"/>
</dbReference>
<dbReference type="InterPro" id="IPR001254">
    <property type="entry name" value="Trypsin_dom"/>
</dbReference>
<evidence type="ECO:0000256" key="4">
    <source>
        <dbReference type="ARBA" id="ARBA00023157"/>
    </source>
</evidence>
<evidence type="ECO:0000256" key="1">
    <source>
        <dbReference type="ARBA" id="ARBA00022670"/>
    </source>
</evidence>
<keyword evidence="7" id="KW-1133">Transmembrane helix</keyword>
<feature type="transmembrane region" description="Helical" evidence="7">
    <location>
        <begin position="12"/>
        <end position="33"/>
    </location>
</feature>
<keyword evidence="7" id="KW-0472">Membrane</keyword>
<dbReference type="GO" id="GO:0004252">
    <property type="term" value="F:serine-type endopeptidase activity"/>
    <property type="evidence" value="ECO:0007669"/>
    <property type="project" value="InterPro"/>
</dbReference>
<sequence>MRPHAKAVTVTAMTGICQCSVNVFSLFAVLNFFSLNRIVGGQNADTGEWPWQVSLHYRTSGHACGVQIVLQKASVKIINDNICNEVLGGRLTSRMFCSGFLAGGVDACQGDSGGPLVCFEESGKWFQAGIVSWGVGCARRDKPGVYSPNLCATFVTVFKLNLDFKLRNRPEGKDSNRHYQKGKLNQHHFN</sequence>
<evidence type="ECO:0000256" key="2">
    <source>
        <dbReference type="ARBA" id="ARBA00022801"/>
    </source>
</evidence>
<dbReference type="Ensembl" id="ENSCVAT00000008577.1">
    <property type="protein sequence ID" value="ENSCVAP00000004291.1"/>
    <property type="gene ID" value="ENSCVAG00000005588.1"/>
</dbReference>
<accession>A0A3Q2CGS0</accession>